<organism evidence="3 4">
    <name type="scientific">Chilo suppressalis</name>
    <name type="common">Asiatic rice borer moth</name>
    <dbReference type="NCBI Taxonomy" id="168631"/>
    <lineage>
        <taxon>Eukaryota</taxon>
        <taxon>Metazoa</taxon>
        <taxon>Ecdysozoa</taxon>
        <taxon>Arthropoda</taxon>
        <taxon>Hexapoda</taxon>
        <taxon>Insecta</taxon>
        <taxon>Pterygota</taxon>
        <taxon>Neoptera</taxon>
        <taxon>Endopterygota</taxon>
        <taxon>Lepidoptera</taxon>
        <taxon>Glossata</taxon>
        <taxon>Ditrysia</taxon>
        <taxon>Pyraloidea</taxon>
        <taxon>Crambidae</taxon>
        <taxon>Crambinae</taxon>
        <taxon>Chilo</taxon>
    </lineage>
</organism>
<feature type="compositionally biased region" description="Polar residues" evidence="2">
    <location>
        <begin position="232"/>
        <end position="246"/>
    </location>
</feature>
<evidence type="ECO:0000313" key="3">
    <source>
        <dbReference type="EMBL" id="CAH0404950.1"/>
    </source>
</evidence>
<dbReference type="Proteomes" id="UP001153292">
    <property type="component" value="Chromosome 3"/>
</dbReference>
<sequence>MDMQMILSKIEEQFEKQTSLITDNVTKKLSATIDEKLNPLLEENQELKKEISSLKSKLQNLERDIRRNNLIMHGVKETENADVIDLVLKTLNIACEKAGIENWDKWEISDARRLGKATPNKIRPILISVTLAWRKTQMLKNKKSLPQNVYISEDYSKDVLNKRKELKIQQQEEIKQGKQAYIRYDKLIIKEKPSEKRKRSLSKSPKTPHSAESTYAAQTKICKTKKLEQMNRARSNSFSTPTANKQ</sequence>
<feature type="coiled-coil region" evidence="1">
    <location>
        <begin position="37"/>
        <end position="71"/>
    </location>
</feature>
<feature type="compositionally biased region" description="Polar residues" evidence="2">
    <location>
        <begin position="202"/>
        <end position="217"/>
    </location>
</feature>
<accession>A0ABN8BDK0</accession>
<evidence type="ECO:0000313" key="4">
    <source>
        <dbReference type="Proteomes" id="UP001153292"/>
    </source>
</evidence>
<keyword evidence="1" id="KW-0175">Coiled coil</keyword>
<evidence type="ECO:0000256" key="2">
    <source>
        <dbReference type="SAM" id="MobiDB-lite"/>
    </source>
</evidence>
<dbReference type="Gene3D" id="3.30.70.1820">
    <property type="entry name" value="L1 transposable element, RRM domain"/>
    <property type="match status" value="1"/>
</dbReference>
<keyword evidence="4" id="KW-1185">Reference proteome</keyword>
<name>A0ABN8BDK0_CHISP</name>
<gene>
    <name evidence="3" type="ORF">CHILSU_LOCUS8298</name>
</gene>
<feature type="region of interest" description="Disordered" evidence="2">
    <location>
        <begin position="193"/>
        <end position="246"/>
    </location>
</feature>
<reference evidence="3" key="1">
    <citation type="submission" date="2021-12" db="EMBL/GenBank/DDBJ databases">
        <authorList>
            <person name="King R."/>
        </authorList>
    </citation>
    <scope>NUCLEOTIDE SEQUENCE</scope>
</reference>
<proteinExistence type="predicted"/>
<evidence type="ECO:0008006" key="5">
    <source>
        <dbReference type="Google" id="ProtNLM"/>
    </source>
</evidence>
<evidence type="ECO:0000256" key="1">
    <source>
        <dbReference type="SAM" id="Coils"/>
    </source>
</evidence>
<protein>
    <recommendedName>
        <fullName evidence="5">Endonuclease-reverse transcriptase</fullName>
    </recommendedName>
</protein>
<dbReference type="EMBL" id="OU963896">
    <property type="protein sequence ID" value="CAH0404950.1"/>
    <property type="molecule type" value="Genomic_DNA"/>
</dbReference>